<reference evidence="2 3" key="1">
    <citation type="submission" date="2019-10" db="EMBL/GenBank/DDBJ databases">
        <title>Streptomyces sp. strain GY16 isolated from leaves of Broussonetia papyrifera.</title>
        <authorList>
            <person name="Mo P."/>
        </authorList>
    </citation>
    <scope>NUCLEOTIDE SEQUENCE [LARGE SCALE GENOMIC DNA]</scope>
    <source>
        <strain evidence="2 3">GY16</strain>
    </source>
</reference>
<dbReference type="KEGG" id="sphv:F9278_42010"/>
<dbReference type="Gene3D" id="3.10.450.50">
    <property type="match status" value="1"/>
</dbReference>
<dbReference type="SUPFAM" id="SSF54427">
    <property type="entry name" value="NTF2-like"/>
    <property type="match status" value="1"/>
</dbReference>
<dbReference type="InterPro" id="IPR032710">
    <property type="entry name" value="NTF2-like_dom_sf"/>
</dbReference>
<organism evidence="2 3">
    <name type="scientific">Streptomyces phaeolivaceus</name>
    <dbReference type="NCBI Taxonomy" id="2653200"/>
    <lineage>
        <taxon>Bacteria</taxon>
        <taxon>Bacillati</taxon>
        <taxon>Actinomycetota</taxon>
        <taxon>Actinomycetes</taxon>
        <taxon>Kitasatosporales</taxon>
        <taxon>Streptomycetaceae</taxon>
        <taxon>Streptomyces</taxon>
    </lineage>
</organism>
<sequence length="138" mass="14993">MSQTTVTKTAGSTNPTGTVVDRYIRIFDRTAHDPQAVEELESIFAQDAVVQLAEGIEPVAGLPAIMAVYRGFVSQMADSQHFWTVTELDDGRLECEWVQAGRSVDGRLVCTGGVEQVTVNADGQITKLINRIVPNAGW</sequence>
<dbReference type="Proteomes" id="UP000327294">
    <property type="component" value="Chromosome"/>
</dbReference>
<dbReference type="AlphaFoldDB" id="A0A5P8KGC0"/>
<evidence type="ECO:0000313" key="2">
    <source>
        <dbReference type="EMBL" id="QFR01678.1"/>
    </source>
</evidence>
<dbReference type="EMBL" id="CP045096">
    <property type="protein sequence ID" value="QFR01678.1"/>
    <property type="molecule type" value="Genomic_DNA"/>
</dbReference>
<dbReference type="InterPro" id="IPR037401">
    <property type="entry name" value="SnoaL-like"/>
</dbReference>
<name>A0A5P8KGC0_9ACTN</name>
<dbReference type="RefSeq" id="WP_152173005.1">
    <property type="nucleotide sequence ID" value="NZ_CP045096.1"/>
</dbReference>
<keyword evidence="3" id="KW-1185">Reference proteome</keyword>
<feature type="domain" description="SnoaL-like" evidence="1">
    <location>
        <begin position="20"/>
        <end position="87"/>
    </location>
</feature>
<dbReference type="Pfam" id="PF13577">
    <property type="entry name" value="SnoaL_4"/>
    <property type="match status" value="1"/>
</dbReference>
<evidence type="ECO:0000259" key="1">
    <source>
        <dbReference type="Pfam" id="PF13577"/>
    </source>
</evidence>
<evidence type="ECO:0000313" key="3">
    <source>
        <dbReference type="Proteomes" id="UP000327294"/>
    </source>
</evidence>
<gene>
    <name evidence="2" type="ORF">F9278_42010</name>
</gene>
<accession>A0A5P8KGC0</accession>
<protein>
    <recommendedName>
        <fullName evidence="1">SnoaL-like domain-containing protein</fullName>
    </recommendedName>
</protein>
<proteinExistence type="predicted"/>